<accession>A0A1L3Q077</accession>
<feature type="domain" description="FAD/NAD(P)-binding" evidence="11">
    <location>
        <begin position="5"/>
        <end position="319"/>
    </location>
</feature>
<evidence type="ECO:0000313" key="16">
    <source>
        <dbReference type="Proteomes" id="UP000198669"/>
    </source>
</evidence>
<dbReference type="STRING" id="2177.BHR79_01500"/>
<protein>
    <submittedName>
        <fullName evidence="12 14">Glutathione reductase</fullName>
    </submittedName>
    <submittedName>
        <fullName evidence="13">NAD(P)/FAD-dependent oxidoreductase</fullName>
    </submittedName>
</protein>
<dbReference type="InterPro" id="IPR012999">
    <property type="entry name" value="Pyr_OxRdtase_I_AS"/>
</dbReference>
<evidence type="ECO:0000256" key="1">
    <source>
        <dbReference type="ARBA" id="ARBA00001974"/>
    </source>
</evidence>
<dbReference type="KEGG" id="mhaz:BHR79_01500"/>
<dbReference type="PRINTS" id="PR00368">
    <property type="entry name" value="FADPNR"/>
</dbReference>
<evidence type="ECO:0000256" key="5">
    <source>
        <dbReference type="ARBA" id="ARBA00022857"/>
    </source>
</evidence>
<dbReference type="Proteomes" id="UP000198669">
    <property type="component" value="Unassembled WGS sequence"/>
</dbReference>
<dbReference type="EMBL" id="CP017921">
    <property type="protein sequence ID" value="APH38287.1"/>
    <property type="molecule type" value="Genomic_DNA"/>
</dbReference>
<name>A0A1L3Q077_9EURY</name>
<keyword evidence="4 9" id="KW-0274">FAD</keyword>
<dbReference type="SUPFAM" id="SSF51905">
    <property type="entry name" value="FAD/NAD(P)-binding domain"/>
    <property type="match status" value="1"/>
</dbReference>
<keyword evidence="7" id="KW-1015">Disulfide bond</keyword>
<dbReference type="Proteomes" id="UP000267921">
    <property type="component" value="Unassembled WGS sequence"/>
</dbReference>
<keyword evidence="6 9" id="KW-0560">Oxidoreductase</keyword>
<keyword evidence="3 9" id="KW-0285">Flavoprotein</keyword>
<evidence type="ECO:0000259" key="10">
    <source>
        <dbReference type="Pfam" id="PF02852"/>
    </source>
</evidence>
<feature type="domain" description="Pyridine nucleotide-disulphide oxidoreductase dimerisation" evidence="10">
    <location>
        <begin position="339"/>
        <end position="444"/>
    </location>
</feature>
<evidence type="ECO:0000256" key="2">
    <source>
        <dbReference type="ARBA" id="ARBA00007532"/>
    </source>
</evidence>
<keyword evidence="5" id="KW-0521">NADP</keyword>
<dbReference type="InterPro" id="IPR004099">
    <property type="entry name" value="Pyr_nucl-diS_OxRdtase_dimer"/>
</dbReference>
<dbReference type="InterPro" id="IPR023753">
    <property type="entry name" value="FAD/NAD-binding_dom"/>
</dbReference>
<evidence type="ECO:0000256" key="7">
    <source>
        <dbReference type="ARBA" id="ARBA00023157"/>
    </source>
</evidence>
<evidence type="ECO:0000313" key="14">
    <source>
        <dbReference type="EMBL" id="SDW01270.1"/>
    </source>
</evidence>
<organism evidence="12 15">
    <name type="scientific">Methanohalophilus halophilus</name>
    <dbReference type="NCBI Taxonomy" id="2177"/>
    <lineage>
        <taxon>Archaea</taxon>
        <taxon>Methanobacteriati</taxon>
        <taxon>Methanobacteriota</taxon>
        <taxon>Stenosarchaea group</taxon>
        <taxon>Methanomicrobia</taxon>
        <taxon>Methanosarcinales</taxon>
        <taxon>Methanosarcinaceae</taxon>
        <taxon>Methanohalophilus</taxon>
    </lineage>
</organism>
<proteinExistence type="inferred from homology"/>
<dbReference type="GO" id="GO:0016668">
    <property type="term" value="F:oxidoreductase activity, acting on a sulfur group of donors, NAD(P) as acceptor"/>
    <property type="evidence" value="ECO:0007669"/>
    <property type="project" value="InterPro"/>
</dbReference>
<dbReference type="EMBL" id="RJJG01000001">
    <property type="protein sequence ID" value="RNI10844.1"/>
    <property type="molecule type" value="Genomic_DNA"/>
</dbReference>
<dbReference type="InterPro" id="IPR016156">
    <property type="entry name" value="FAD/NAD-linked_Rdtase_dimer_sf"/>
</dbReference>
<comment type="cofactor">
    <cofactor evidence="1">
        <name>FAD</name>
        <dbReference type="ChEBI" id="CHEBI:57692"/>
    </cofactor>
</comment>
<dbReference type="Proteomes" id="UP000186879">
    <property type="component" value="Chromosome"/>
</dbReference>
<evidence type="ECO:0000313" key="17">
    <source>
        <dbReference type="Proteomes" id="UP000267921"/>
    </source>
</evidence>
<dbReference type="SUPFAM" id="SSF55424">
    <property type="entry name" value="FAD/NAD-linked reductases, dimerisation (C-terminal) domain"/>
    <property type="match status" value="1"/>
</dbReference>
<evidence type="ECO:0000256" key="3">
    <source>
        <dbReference type="ARBA" id="ARBA00022630"/>
    </source>
</evidence>
<keyword evidence="8 9" id="KW-0676">Redox-active center</keyword>
<evidence type="ECO:0000256" key="8">
    <source>
        <dbReference type="ARBA" id="ARBA00023284"/>
    </source>
</evidence>
<evidence type="ECO:0000256" key="4">
    <source>
        <dbReference type="ARBA" id="ARBA00022827"/>
    </source>
</evidence>
<dbReference type="RefSeq" id="WP_072560549.1">
    <property type="nucleotide sequence ID" value="NZ_CP017921.1"/>
</dbReference>
<evidence type="ECO:0000256" key="9">
    <source>
        <dbReference type="RuleBase" id="RU003691"/>
    </source>
</evidence>
<sequence>MAREYDIIIIGTGVAGTVCANKAAAAGMKIAITDIREYGGTCALRGCVPKKVLVGVAETVEQVNRFNKLGIMPQSSMNWSKLMDFKQTFVEKFPQNKEEKFKNMDIDTYHGGAKFVSQNEVKIADTVLKGKHILIAPGSLPRKIGIKGEENLITSEQFLNLDELPGRIVLVGGGYISFEFAHIAARAKSQVTILQRSEVLKHFDRDMVKLLVKASQEAGINVNTGVSVSSVESTSAGYIVKTRDGEGKESQIECDLVVNGSGRIAALEGMELEKGNVETKEGFVETNDYMQSISNPYVYAAGDCVKSGAPLTPVASLQGTTAADNMIKGNVKTVDYTGIPSTVFTLPPLSSVGITLPQSTDRYEVLIHDRSHWYNSRRLSENYAASKVIIEKESQKVAGAHILGSHSEEVINLFAMAIRLGLTLSEFKRVVYVFPTVSSEIQSMIRG</sequence>
<reference evidence="12 15" key="1">
    <citation type="submission" date="2016-10" db="EMBL/GenBank/DDBJ databases">
        <title>Methanohalophilus halophilus.</title>
        <authorList>
            <person name="L'haridon S."/>
        </authorList>
    </citation>
    <scope>NUCLEOTIDE SEQUENCE [LARGE SCALE GENOMIC DNA]</scope>
    <source>
        <strain evidence="12 15">Z-7982</strain>
    </source>
</reference>
<comment type="similarity">
    <text evidence="2 9">Belongs to the class-I pyridine nucleotide-disulfide oxidoreductase family.</text>
</comment>
<dbReference type="PANTHER" id="PTHR43014:SF5">
    <property type="entry name" value="GLUTATHIONE REDUCTASE (NADPH)"/>
    <property type="match status" value="1"/>
</dbReference>
<dbReference type="Pfam" id="PF07992">
    <property type="entry name" value="Pyr_redox_2"/>
    <property type="match status" value="1"/>
</dbReference>
<dbReference type="AlphaFoldDB" id="A0A1L3Q077"/>
<dbReference type="EMBL" id="FNMU01000001">
    <property type="protein sequence ID" value="SDW01270.1"/>
    <property type="molecule type" value="Genomic_DNA"/>
</dbReference>
<reference evidence="13 17" key="3">
    <citation type="submission" date="2018-10" db="EMBL/GenBank/DDBJ databases">
        <title>Cultivation of a novel Methanohalophilus strain from Kebrit Deep of the Red Sea and a genomic comparison of members of the genus Methanohalophilus.</title>
        <authorList>
            <person name="Guan Y."/>
            <person name="Ngugi D.K."/>
            <person name="Stingl U."/>
        </authorList>
    </citation>
    <scope>NUCLEOTIDE SEQUENCE [LARGE SCALE GENOMIC DNA]</scope>
    <source>
        <strain evidence="13 17">DSM 3094</strain>
    </source>
</reference>
<dbReference type="InterPro" id="IPR001100">
    <property type="entry name" value="Pyr_nuc-diS_OxRdtase"/>
</dbReference>
<dbReference type="Gene3D" id="3.30.390.30">
    <property type="match status" value="1"/>
</dbReference>
<dbReference type="OrthoDB" id="27922at2157"/>
<evidence type="ECO:0000256" key="6">
    <source>
        <dbReference type="ARBA" id="ARBA00023002"/>
    </source>
</evidence>
<dbReference type="GeneID" id="30582390"/>
<dbReference type="PANTHER" id="PTHR43014">
    <property type="entry name" value="MERCURIC REDUCTASE"/>
    <property type="match status" value="1"/>
</dbReference>
<evidence type="ECO:0000313" key="15">
    <source>
        <dbReference type="Proteomes" id="UP000186879"/>
    </source>
</evidence>
<evidence type="ECO:0000259" key="11">
    <source>
        <dbReference type="Pfam" id="PF07992"/>
    </source>
</evidence>
<dbReference type="PROSITE" id="PS00076">
    <property type="entry name" value="PYRIDINE_REDOX_1"/>
    <property type="match status" value="1"/>
</dbReference>
<dbReference type="Pfam" id="PF02852">
    <property type="entry name" value="Pyr_redox_dim"/>
    <property type="match status" value="1"/>
</dbReference>
<dbReference type="InterPro" id="IPR036188">
    <property type="entry name" value="FAD/NAD-bd_sf"/>
</dbReference>
<gene>
    <name evidence="12" type="ORF">BHR79_01500</name>
    <name evidence="13" type="ORF">EFE40_01290</name>
    <name evidence="14" type="ORF">SAMN04515625_0122</name>
</gene>
<evidence type="ECO:0000313" key="13">
    <source>
        <dbReference type="EMBL" id="RNI10844.1"/>
    </source>
</evidence>
<dbReference type="PRINTS" id="PR00411">
    <property type="entry name" value="PNDRDTASEI"/>
</dbReference>
<evidence type="ECO:0000313" key="12">
    <source>
        <dbReference type="EMBL" id="APH38287.1"/>
    </source>
</evidence>
<dbReference type="Gene3D" id="3.50.50.60">
    <property type="entry name" value="FAD/NAD(P)-binding domain"/>
    <property type="match status" value="2"/>
</dbReference>
<keyword evidence="15" id="KW-1185">Reference proteome</keyword>
<reference evidence="14 16" key="2">
    <citation type="submission" date="2016-10" db="EMBL/GenBank/DDBJ databases">
        <authorList>
            <person name="de Groot N.N."/>
        </authorList>
    </citation>
    <scope>NUCLEOTIDE SEQUENCE [LARGE SCALE GENOMIC DNA]</scope>
    <source>
        <strain evidence="14 16">Z-7982</strain>
    </source>
</reference>
<dbReference type="PIRSF" id="PIRSF000350">
    <property type="entry name" value="Mercury_reductase_MerA"/>
    <property type="match status" value="1"/>
</dbReference>